<name>A0A8X6ND62_NEPPI</name>
<sequence length="87" mass="9966">MGTRDRTSRVTVSGTFSCCLKNTFICFFFPPVTLMRENSVSILRPPGMTKVREWCPETEKSLTDKMTSGQSCVRDEIGLYLCREKLF</sequence>
<comment type="caution">
    <text evidence="1">The sequence shown here is derived from an EMBL/GenBank/DDBJ whole genome shotgun (WGS) entry which is preliminary data.</text>
</comment>
<gene>
    <name evidence="1" type="ORF">NPIL_579051</name>
</gene>
<dbReference type="EMBL" id="BMAW01008173">
    <property type="protein sequence ID" value="GFT07251.1"/>
    <property type="molecule type" value="Genomic_DNA"/>
</dbReference>
<organism evidence="1 2">
    <name type="scientific">Nephila pilipes</name>
    <name type="common">Giant wood spider</name>
    <name type="synonym">Nephila maculata</name>
    <dbReference type="NCBI Taxonomy" id="299642"/>
    <lineage>
        <taxon>Eukaryota</taxon>
        <taxon>Metazoa</taxon>
        <taxon>Ecdysozoa</taxon>
        <taxon>Arthropoda</taxon>
        <taxon>Chelicerata</taxon>
        <taxon>Arachnida</taxon>
        <taxon>Araneae</taxon>
        <taxon>Araneomorphae</taxon>
        <taxon>Entelegynae</taxon>
        <taxon>Araneoidea</taxon>
        <taxon>Nephilidae</taxon>
        <taxon>Nephila</taxon>
    </lineage>
</organism>
<evidence type="ECO:0000313" key="1">
    <source>
        <dbReference type="EMBL" id="GFT07251.1"/>
    </source>
</evidence>
<keyword evidence="2" id="KW-1185">Reference proteome</keyword>
<dbReference type="AlphaFoldDB" id="A0A8X6ND62"/>
<protein>
    <submittedName>
        <fullName evidence="1">Uncharacterized protein</fullName>
    </submittedName>
</protein>
<accession>A0A8X6ND62</accession>
<dbReference type="Proteomes" id="UP000887013">
    <property type="component" value="Unassembled WGS sequence"/>
</dbReference>
<reference evidence="1" key="1">
    <citation type="submission" date="2020-08" db="EMBL/GenBank/DDBJ databases">
        <title>Multicomponent nature underlies the extraordinary mechanical properties of spider dragline silk.</title>
        <authorList>
            <person name="Kono N."/>
            <person name="Nakamura H."/>
            <person name="Mori M."/>
            <person name="Yoshida Y."/>
            <person name="Ohtoshi R."/>
            <person name="Malay A.D."/>
            <person name="Moran D.A.P."/>
            <person name="Tomita M."/>
            <person name="Numata K."/>
            <person name="Arakawa K."/>
        </authorList>
    </citation>
    <scope>NUCLEOTIDE SEQUENCE</scope>
</reference>
<proteinExistence type="predicted"/>
<evidence type="ECO:0000313" key="2">
    <source>
        <dbReference type="Proteomes" id="UP000887013"/>
    </source>
</evidence>